<protein>
    <submittedName>
        <fullName evidence="1">Uncharacterized protein</fullName>
    </submittedName>
</protein>
<evidence type="ECO:0000313" key="2">
    <source>
        <dbReference type="Proteomes" id="UP000291236"/>
    </source>
</evidence>
<proteinExistence type="predicted"/>
<keyword evidence="2" id="KW-1185">Reference proteome</keyword>
<dbReference type="RefSeq" id="WP_130608231.1">
    <property type="nucleotide sequence ID" value="NZ_AP019368.1"/>
</dbReference>
<reference evidence="1 2" key="1">
    <citation type="submission" date="2018-12" db="EMBL/GenBank/DDBJ databases">
        <title>Rubrispira sanarue gen. nov., sp., nov., a member of the order Silvanigrellales, isolated from a brackish lake in Hamamatsu Japan.</title>
        <authorList>
            <person name="Maejima Y."/>
            <person name="Iino T."/>
            <person name="Muraguchi Y."/>
            <person name="Fukuda K."/>
            <person name="Nojiri H."/>
            <person name="Ohkuma M."/>
            <person name="Moriuchi R."/>
            <person name="Dohra H."/>
            <person name="Kimbara K."/>
            <person name="Shintani M."/>
        </authorList>
    </citation>
    <scope>NUCLEOTIDE SEQUENCE [LARGE SCALE GENOMIC DNA]</scope>
    <source>
        <strain evidence="1 2">RF1110005</strain>
    </source>
</reference>
<dbReference type="AlphaFoldDB" id="A0A4P2VIZ6"/>
<organism evidence="1 2">
    <name type="scientific">Fluviispira sanaruensis</name>
    <dbReference type="NCBI Taxonomy" id="2493639"/>
    <lineage>
        <taxon>Bacteria</taxon>
        <taxon>Pseudomonadati</taxon>
        <taxon>Bdellovibrionota</taxon>
        <taxon>Oligoflexia</taxon>
        <taxon>Silvanigrellales</taxon>
        <taxon>Silvanigrellaceae</taxon>
        <taxon>Fluviispira</taxon>
    </lineage>
</organism>
<name>A0A4P2VIZ6_FLUSA</name>
<dbReference type="Proteomes" id="UP000291236">
    <property type="component" value="Chromosome"/>
</dbReference>
<evidence type="ECO:0000313" key="1">
    <source>
        <dbReference type="EMBL" id="BBH53086.1"/>
    </source>
</evidence>
<dbReference type="EMBL" id="AP019368">
    <property type="protein sequence ID" value="BBH53086.1"/>
    <property type="molecule type" value="Genomic_DNA"/>
</dbReference>
<accession>A0A4P2VIZ6</accession>
<sequence length="85" mass="10310">MKTKNFEKLAKELLKYEQIKRANYNAQKRYQIIKEDLLITKKEMDKNVDDIFRDYLTEDEIAEADKEAEIEIEKQKKEQDLIKNI</sequence>
<dbReference type="KEGG" id="sbf:JCM31447_15290"/>
<gene>
    <name evidence="1" type="ORF">JCM31447_15290</name>
</gene>